<feature type="domain" description="Rhodanese" evidence="2">
    <location>
        <begin position="418"/>
        <end position="438"/>
    </location>
</feature>
<dbReference type="InterPro" id="IPR001763">
    <property type="entry name" value="Rhodanese-like_dom"/>
</dbReference>
<evidence type="ECO:0000259" key="2">
    <source>
        <dbReference type="PROSITE" id="PS50206"/>
    </source>
</evidence>
<dbReference type="GO" id="GO:0004725">
    <property type="term" value="F:protein tyrosine phosphatase activity"/>
    <property type="evidence" value="ECO:0007669"/>
    <property type="project" value="TreeGrafter"/>
</dbReference>
<accession>A0A0R3S5K9</accession>
<dbReference type="GO" id="GO:0005737">
    <property type="term" value="C:cytoplasm"/>
    <property type="evidence" value="ECO:0007669"/>
    <property type="project" value="TreeGrafter"/>
</dbReference>
<dbReference type="GO" id="GO:0000086">
    <property type="term" value="P:G2/M transition of mitotic cell cycle"/>
    <property type="evidence" value="ECO:0007669"/>
    <property type="project" value="TreeGrafter"/>
</dbReference>
<feature type="region of interest" description="Disordered" evidence="1">
    <location>
        <begin position="246"/>
        <end position="286"/>
    </location>
</feature>
<dbReference type="InterPro" id="IPR036873">
    <property type="entry name" value="Rhodanese-like_dom_sf"/>
</dbReference>
<evidence type="ECO:0000313" key="3">
    <source>
        <dbReference type="Proteomes" id="UP000050640"/>
    </source>
</evidence>
<dbReference type="PANTHER" id="PTHR10828">
    <property type="entry name" value="M-PHASE INDUCER PHOSPHATASE DUAL SPECIFICITY PHOSPHATASE CDC25"/>
    <property type="match status" value="1"/>
</dbReference>
<proteinExistence type="predicted"/>
<dbReference type="PROSITE" id="PS50206">
    <property type="entry name" value="RHODANESE_3"/>
    <property type="match status" value="1"/>
</dbReference>
<evidence type="ECO:0000256" key="1">
    <source>
        <dbReference type="SAM" id="MobiDB-lite"/>
    </source>
</evidence>
<organism evidence="3 4">
    <name type="scientific">Elaeophora elaphi</name>
    <dbReference type="NCBI Taxonomy" id="1147741"/>
    <lineage>
        <taxon>Eukaryota</taxon>
        <taxon>Metazoa</taxon>
        <taxon>Ecdysozoa</taxon>
        <taxon>Nematoda</taxon>
        <taxon>Chromadorea</taxon>
        <taxon>Rhabditida</taxon>
        <taxon>Spirurina</taxon>
        <taxon>Spiruromorpha</taxon>
        <taxon>Filarioidea</taxon>
        <taxon>Onchocercidae</taxon>
        <taxon>Elaeophora</taxon>
    </lineage>
</organism>
<reference evidence="4" key="1">
    <citation type="submission" date="2017-02" db="UniProtKB">
        <authorList>
            <consortium name="WormBaseParasite"/>
        </authorList>
    </citation>
    <scope>IDENTIFICATION</scope>
</reference>
<dbReference type="SUPFAM" id="SSF52821">
    <property type="entry name" value="Rhodanese/Cell cycle control phosphatase"/>
    <property type="match status" value="1"/>
</dbReference>
<feature type="compositionally biased region" description="Low complexity" evidence="1">
    <location>
        <begin position="246"/>
        <end position="262"/>
    </location>
</feature>
<feature type="region of interest" description="Disordered" evidence="1">
    <location>
        <begin position="306"/>
        <end position="328"/>
    </location>
</feature>
<dbReference type="Proteomes" id="UP000050640">
    <property type="component" value="Unplaced"/>
</dbReference>
<dbReference type="GO" id="GO:0110032">
    <property type="term" value="P:positive regulation of G2/MI transition of meiotic cell cycle"/>
    <property type="evidence" value="ECO:0007669"/>
    <property type="project" value="TreeGrafter"/>
</dbReference>
<feature type="compositionally biased region" description="Basic and acidic residues" evidence="1">
    <location>
        <begin position="264"/>
        <end position="275"/>
    </location>
</feature>
<sequence>MNTNSPNSCEDQNIWPNDSNQSFAIDSDVLIRSPAAATELNINHNLMETELSTSKFESGSSYCQGSSSSDATSEMCDRRVVRNSLLDLTNVPVMRFHPSALRFLSSDYSSIENSSEYSKRPRFTSSSCLADSDRSRFLQITNTTPNKKCSDVLNESDSFRNCTKIKQLQWQRTQRRPAFKRLDRSKNMLRTSGSSSSKLYNLLPITRHSRTLSEYSAIEKCRGDDEDDIENLENEFSFRAHLQGTSRNNLLSPSLPSTSTPNKLESRFQKRHVPDETSVTGSAKKVKDEPMELSFEERMDIDIAEPSPQHQGSAAEGEGNLGNEPYEGDVSFSPNMLLRYHNEPDERNVSFSPTVLNRSHSASCLEIGANKQPEPPSLLEVKYQLDTIKNPVIRSTAFACITARTLADLLNSMTREQFLKRFILIDCRYPFEFNGGHIRVILSFCVTVLNFVARLMLKSLF</sequence>
<dbReference type="GO" id="GO:0005634">
    <property type="term" value="C:nucleus"/>
    <property type="evidence" value="ECO:0007669"/>
    <property type="project" value="TreeGrafter"/>
</dbReference>
<dbReference type="GO" id="GO:0010971">
    <property type="term" value="P:positive regulation of G2/M transition of mitotic cell cycle"/>
    <property type="evidence" value="ECO:0007669"/>
    <property type="project" value="TreeGrafter"/>
</dbReference>
<dbReference type="WBParaSite" id="EEL_0001007801-mRNA-1">
    <property type="protein sequence ID" value="EEL_0001007801-mRNA-1"/>
    <property type="gene ID" value="EEL_0001007801"/>
</dbReference>
<dbReference type="STRING" id="1147741.A0A0R3S5K9"/>
<evidence type="ECO:0000313" key="4">
    <source>
        <dbReference type="WBParaSite" id="EEL_0001007801-mRNA-1"/>
    </source>
</evidence>
<name>A0A0R3S5K9_9BILA</name>
<dbReference type="PANTHER" id="PTHR10828:SF74">
    <property type="entry name" value="M-PHASE INDUCER PHOSPHATASE"/>
    <property type="match status" value="1"/>
</dbReference>
<keyword evidence="3" id="KW-1185">Reference proteome</keyword>
<dbReference type="AlphaFoldDB" id="A0A0R3S5K9"/>
<protein>
    <submittedName>
        <fullName evidence="4">Rhodanese domain-containing protein</fullName>
    </submittedName>
</protein>
<dbReference type="Gene3D" id="3.40.250.10">
    <property type="entry name" value="Rhodanese-like domain"/>
    <property type="match status" value="1"/>
</dbReference>